<keyword evidence="6" id="KW-0694">RNA-binding</keyword>
<feature type="region of interest" description="Disordered" evidence="7">
    <location>
        <begin position="113"/>
        <end position="151"/>
    </location>
</feature>
<dbReference type="Pfam" id="PF01250">
    <property type="entry name" value="Ribosomal_S6"/>
    <property type="match status" value="1"/>
</dbReference>
<dbReference type="PATRIC" id="fig|1172190.3.peg.668"/>
<evidence type="ECO:0000256" key="5">
    <source>
        <dbReference type="ARBA" id="ARBA00035294"/>
    </source>
</evidence>
<evidence type="ECO:0000313" key="9">
    <source>
        <dbReference type="Proteomes" id="UP000015520"/>
    </source>
</evidence>
<organism evidence="8 9">
    <name type="scientific">Sulfurimonas hongkongensis</name>
    <dbReference type="NCBI Taxonomy" id="1172190"/>
    <lineage>
        <taxon>Bacteria</taxon>
        <taxon>Pseudomonadati</taxon>
        <taxon>Campylobacterota</taxon>
        <taxon>Epsilonproteobacteria</taxon>
        <taxon>Campylobacterales</taxon>
        <taxon>Sulfurimonadaceae</taxon>
        <taxon>Sulfurimonas</taxon>
    </lineage>
</organism>
<dbReference type="GO" id="GO:0006412">
    <property type="term" value="P:translation"/>
    <property type="evidence" value="ECO:0007669"/>
    <property type="project" value="UniProtKB-UniRule"/>
</dbReference>
<feature type="compositionally biased region" description="Low complexity" evidence="7">
    <location>
        <begin position="138"/>
        <end position="151"/>
    </location>
</feature>
<comment type="caution">
    <text evidence="8">The sequence shown here is derived from an EMBL/GenBank/DDBJ whole genome shotgun (WGS) entry which is preliminary data.</text>
</comment>
<gene>
    <name evidence="6" type="primary">rpsF</name>
    <name evidence="8" type="ORF">M947_03440</name>
</gene>
<keyword evidence="3 6" id="KW-0687">Ribonucleoprotein</keyword>
<evidence type="ECO:0000256" key="7">
    <source>
        <dbReference type="SAM" id="MobiDB-lite"/>
    </source>
</evidence>
<dbReference type="InterPro" id="IPR000529">
    <property type="entry name" value="Ribosomal_bS6"/>
</dbReference>
<keyword evidence="9" id="KW-1185">Reference proteome</keyword>
<dbReference type="HAMAP" id="MF_00360">
    <property type="entry name" value="Ribosomal_bS6"/>
    <property type="match status" value="1"/>
</dbReference>
<evidence type="ECO:0000313" key="8">
    <source>
        <dbReference type="EMBL" id="EQB40088.1"/>
    </source>
</evidence>
<dbReference type="InterPro" id="IPR014717">
    <property type="entry name" value="Transl_elong_EF1B/ribsomal_bS6"/>
</dbReference>
<evidence type="ECO:0000256" key="4">
    <source>
        <dbReference type="ARBA" id="ARBA00035104"/>
    </source>
</evidence>
<dbReference type="InterPro" id="IPR020814">
    <property type="entry name" value="Ribosomal_S6_plastid/chlpt"/>
</dbReference>
<evidence type="ECO:0000256" key="6">
    <source>
        <dbReference type="HAMAP-Rule" id="MF_00360"/>
    </source>
</evidence>
<dbReference type="GO" id="GO:0003735">
    <property type="term" value="F:structural constituent of ribosome"/>
    <property type="evidence" value="ECO:0007669"/>
    <property type="project" value="InterPro"/>
</dbReference>
<dbReference type="STRING" id="1172190.M947_03440"/>
<dbReference type="NCBIfam" id="TIGR00166">
    <property type="entry name" value="S6"/>
    <property type="match status" value="1"/>
</dbReference>
<dbReference type="GO" id="GO:0022627">
    <property type="term" value="C:cytosolic small ribosomal subunit"/>
    <property type="evidence" value="ECO:0007669"/>
    <property type="project" value="TreeGrafter"/>
</dbReference>
<evidence type="ECO:0000256" key="2">
    <source>
        <dbReference type="ARBA" id="ARBA00022980"/>
    </source>
</evidence>
<dbReference type="InterPro" id="IPR035980">
    <property type="entry name" value="Ribosomal_bS6_sf"/>
</dbReference>
<reference evidence="8 9" key="1">
    <citation type="submission" date="2013-07" db="EMBL/GenBank/DDBJ databases">
        <title>Sulfurimonas hongkongensis AST-10 Genome Sequencing.</title>
        <authorList>
            <person name="Cai L."/>
            <person name="Zhang T."/>
        </authorList>
    </citation>
    <scope>NUCLEOTIDE SEQUENCE [LARGE SCALE GENOMIC DNA]</scope>
    <source>
        <strain evidence="8 9">AST-10</strain>
    </source>
</reference>
<keyword evidence="2 6" id="KW-0689">Ribosomal protein</keyword>
<sequence length="151" mass="17092">MRNYENLVIIKPTFTAEEIQSSIKAIEETITSNGGVIATTDAMGMRKLAYPINKNERGYYHVIYYSVAPAAISEIERRFRINEDLLRFVTIKYDTNREIAAWNHLVEKAKKKAEAPVKEEVAPLQEEAPVAKEEPAQEEATATEESSTTQE</sequence>
<dbReference type="SUPFAM" id="SSF54995">
    <property type="entry name" value="Ribosomal protein S6"/>
    <property type="match status" value="1"/>
</dbReference>
<proteinExistence type="inferred from homology"/>
<dbReference type="OrthoDB" id="9812702at2"/>
<keyword evidence="6" id="KW-0699">rRNA-binding</keyword>
<dbReference type="Proteomes" id="UP000015520">
    <property type="component" value="Unassembled WGS sequence"/>
</dbReference>
<comment type="function">
    <text evidence="4 6">Binds together with bS18 to 16S ribosomal RNA.</text>
</comment>
<dbReference type="CDD" id="cd00473">
    <property type="entry name" value="bS6"/>
    <property type="match status" value="1"/>
</dbReference>
<dbReference type="PANTHER" id="PTHR21011">
    <property type="entry name" value="MITOCHONDRIAL 28S RIBOSOMAL PROTEIN S6"/>
    <property type="match status" value="1"/>
</dbReference>
<dbReference type="AlphaFoldDB" id="T0L2P2"/>
<comment type="similarity">
    <text evidence="1 6">Belongs to the bacterial ribosomal protein bS6 family.</text>
</comment>
<dbReference type="RefSeq" id="WP_021286962.1">
    <property type="nucleotide sequence ID" value="NZ_AUPZ01000004.1"/>
</dbReference>
<dbReference type="eggNOG" id="COG0360">
    <property type="taxonomic scope" value="Bacteria"/>
</dbReference>
<evidence type="ECO:0000256" key="1">
    <source>
        <dbReference type="ARBA" id="ARBA00009512"/>
    </source>
</evidence>
<dbReference type="PANTHER" id="PTHR21011:SF1">
    <property type="entry name" value="SMALL RIBOSOMAL SUBUNIT PROTEIN BS6M"/>
    <property type="match status" value="1"/>
</dbReference>
<dbReference type="Gene3D" id="3.30.70.60">
    <property type="match status" value="1"/>
</dbReference>
<name>T0L2P2_9BACT</name>
<evidence type="ECO:0000256" key="3">
    <source>
        <dbReference type="ARBA" id="ARBA00023274"/>
    </source>
</evidence>
<accession>T0L2P2</accession>
<dbReference type="GO" id="GO:0070181">
    <property type="term" value="F:small ribosomal subunit rRNA binding"/>
    <property type="evidence" value="ECO:0007669"/>
    <property type="project" value="TreeGrafter"/>
</dbReference>
<dbReference type="EMBL" id="AUPZ01000004">
    <property type="protein sequence ID" value="EQB40088.1"/>
    <property type="molecule type" value="Genomic_DNA"/>
</dbReference>
<protein>
    <recommendedName>
        <fullName evidence="5 6">Small ribosomal subunit protein bS6</fullName>
    </recommendedName>
</protein>